<proteinExistence type="predicted"/>
<sequence length="1237" mass="139094">MMRKIIEQSCGHPLENQKILQTKDMTCVACSKGKLITRPSPAKVGFETLNFLERIQGDICGPIHPPCGPFRYFMVLIDASTKWSHVCLLLSRNLAFARLLAQLIRLRAHFPDYPIKAIRLDNAGEFTSQIFNDYCMSIGIKVEHPVAHVHTQNGFAESLIKRLQMIARPMIMKSKLLVSAWGHAILHAATLIRIRPTSYNASSPLKTVFGQEPNISHLRIFGCAVYVPIAPPQRTKMGPQRRLGIYVGYESASIIKYLEPLTGDLFTARFADCHFDESEFPALGGGTKQLDNQSKISWSELSLSHLDPRTKECELEVQKIIHLQGLANQLPDIFTDPKRVTKSHVPAANAPIKIDVPEGQNNMSNESRARLKRGRPLGSKDKNPRKKKGANNQNGHIEVNETPRESPEETLDMLVPEEPHVPENEEISINYNMSRKVWNRDKTDVDDTFAYNVALNVMENEEDQEPKSVDECMHRKDWPKWKDAMQTELNSLTKREVFGPVVRTPEGVKPVGYKWVFVRKRNEKNEIVRYKARLVAQGFSQRPGIDYEETYSPVVDATTFRYLISLVIQEGIDMRLMDVVTAYLYGSLDNDIYMKLPEGLKLPESCKVSSREHCSIKLNKSLYGLKQSGCMWYNRLSEYLLKEGYKNDSICPCIFIKRSGPEYVIIAVYVDDLNIKGTPGELPRAIECLKRGFEMKDLGKTKFCLGLQIEHLKDGILVHQETYIEKVLKRFYMDKSHPLSTPMVMRSLDVEKDPFRPSTDDEDLGPEVPYLSAIGALMFLAGHTRPDISFSLNLLARYSSCPTRRHWNGVKQIFRYLQGTKDLGLYFSNPSKGSLYGFADAGYLSDPHTGRSQTGYVFTMGGTTISWRSTKQTITATSSNHAEILAIHEASRECVWLRNVIQHIRGSCGIISDKEPPTVFWKKPGQTKARKARSFQSPVKARPEPGQSPVKQKPEKPGLFKARSKPGPARFLPTSNEDNAACIAQLKEGYIKGDRTKHILPKFFFTHDLQKNGDISAQQVRSCENLADLFTKSLPNSTFQRLVRDIGMRRLKELKLPVTSFFSGDSILRPPPPPPNPLATTTTKPSGDHHHQTLRPPPPPPPQPPSPPPNPPATKPTTFHRPPPPPNPPATTIINPTGHHVHHQTHQPPPPPPPQPPSPPPQPPSPPPPSPNPLPFTGHHHRHQTHRPPPPSPNPPATTTVTKPTGHHHRHQTHRPPPPSPNPPATTTITKPTIYEP</sequence>
<dbReference type="SUPFAM" id="SSF56672">
    <property type="entry name" value="DNA/RNA polymerases"/>
    <property type="match status" value="1"/>
</dbReference>
<feature type="compositionally biased region" description="Pro residues" evidence="1">
    <location>
        <begin position="1147"/>
        <end position="1174"/>
    </location>
</feature>
<feature type="region of interest" description="Disordered" evidence="1">
    <location>
        <begin position="351"/>
        <end position="408"/>
    </location>
</feature>
<feature type="compositionally biased region" description="Pro residues" evidence="1">
    <location>
        <begin position="1187"/>
        <end position="1196"/>
    </location>
</feature>
<dbReference type="InterPro" id="IPR012337">
    <property type="entry name" value="RNaseH-like_sf"/>
</dbReference>
<feature type="region of interest" description="Disordered" evidence="1">
    <location>
        <begin position="919"/>
        <end position="974"/>
    </location>
</feature>
<keyword evidence="4" id="KW-1185">Reference proteome</keyword>
<evidence type="ECO:0000313" key="4">
    <source>
        <dbReference type="Proteomes" id="UP001172457"/>
    </source>
</evidence>
<organism evidence="3 4">
    <name type="scientific">Centaurea solstitialis</name>
    <name type="common">yellow star-thistle</name>
    <dbReference type="NCBI Taxonomy" id="347529"/>
    <lineage>
        <taxon>Eukaryota</taxon>
        <taxon>Viridiplantae</taxon>
        <taxon>Streptophyta</taxon>
        <taxon>Embryophyta</taxon>
        <taxon>Tracheophyta</taxon>
        <taxon>Spermatophyta</taxon>
        <taxon>Magnoliopsida</taxon>
        <taxon>eudicotyledons</taxon>
        <taxon>Gunneridae</taxon>
        <taxon>Pentapetalae</taxon>
        <taxon>asterids</taxon>
        <taxon>campanulids</taxon>
        <taxon>Asterales</taxon>
        <taxon>Asteraceae</taxon>
        <taxon>Carduoideae</taxon>
        <taxon>Cardueae</taxon>
        <taxon>Centaureinae</taxon>
        <taxon>Centaurea</taxon>
    </lineage>
</organism>
<dbReference type="PROSITE" id="PS50994">
    <property type="entry name" value="INTEGRASE"/>
    <property type="match status" value="1"/>
</dbReference>
<dbReference type="InterPro" id="IPR043502">
    <property type="entry name" value="DNA/RNA_pol_sf"/>
</dbReference>
<dbReference type="Proteomes" id="UP001172457">
    <property type="component" value="Chromosome 7"/>
</dbReference>
<dbReference type="AlphaFoldDB" id="A0AA38SY88"/>
<dbReference type="GO" id="GO:0015074">
    <property type="term" value="P:DNA integration"/>
    <property type="evidence" value="ECO:0007669"/>
    <property type="project" value="InterPro"/>
</dbReference>
<reference evidence="3" key="1">
    <citation type="submission" date="2023-03" db="EMBL/GenBank/DDBJ databases">
        <title>Chromosome-scale reference genome and RAD-based genetic map of yellow starthistle (Centaurea solstitialis) reveal putative structural variation and QTLs associated with invader traits.</title>
        <authorList>
            <person name="Reatini B."/>
            <person name="Cang F.A."/>
            <person name="Jiang Q."/>
            <person name="Mckibben M.T.W."/>
            <person name="Barker M.S."/>
            <person name="Rieseberg L.H."/>
            <person name="Dlugosch K.M."/>
        </authorList>
    </citation>
    <scope>NUCLEOTIDE SEQUENCE</scope>
    <source>
        <strain evidence="3">CAN-66</strain>
        <tissue evidence="3">Leaf</tissue>
    </source>
</reference>
<accession>A0AA38SY88</accession>
<evidence type="ECO:0000256" key="1">
    <source>
        <dbReference type="SAM" id="MobiDB-lite"/>
    </source>
</evidence>
<dbReference type="PANTHER" id="PTHR11439:SF486">
    <property type="entry name" value="RLK (RECEPTOR-LIKE KINASE) PROTEIN, PUTATIVE-RELATED"/>
    <property type="match status" value="1"/>
</dbReference>
<dbReference type="EMBL" id="JARYMX010000007">
    <property type="protein sequence ID" value="KAJ9541407.1"/>
    <property type="molecule type" value="Genomic_DNA"/>
</dbReference>
<dbReference type="InterPro" id="IPR036397">
    <property type="entry name" value="RNaseH_sf"/>
</dbReference>
<feature type="compositionally biased region" description="Pro residues" evidence="1">
    <location>
        <begin position="1215"/>
        <end position="1224"/>
    </location>
</feature>
<dbReference type="CDD" id="cd09272">
    <property type="entry name" value="RNase_HI_RT_Ty1"/>
    <property type="match status" value="1"/>
</dbReference>
<dbReference type="PRINTS" id="PR01217">
    <property type="entry name" value="PRICHEXTENSN"/>
</dbReference>
<dbReference type="InterPro" id="IPR001584">
    <property type="entry name" value="Integrase_cat-core"/>
</dbReference>
<feature type="domain" description="Integrase catalytic" evidence="2">
    <location>
        <begin position="35"/>
        <end position="212"/>
    </location>
</feature>
<dbReference type="Gene3D" id="3.30.420.10">
    <property type="entry name" value="Ribonuclease H-like superfamily/Ribonuclease H"/>
    <property type="match status" value="1"/>
</dbReference>
<evidence type="ECO:0000313" key="3">
    <source>
        <dbReference type="EMBL" id="KAJ9541407.1"/>
    </source>
</evidence>
<dbReference type="GO" id="GO:0003676">
    <property type="term" value="F:nucleic acid binding"/>
    <property type="evidence" value="ECO:0007669"/>
    <property type="project" value="InterPro"/>
</dbReference>
<feature type="compositionally biased region" description="Basic and acidic residues" evidence="1">
    <location>
        <begin position="398"/>
        <end position="407"/>
    </location>
</feature>
<dbReference type="InterPro" id="IPR013103">
    <property type="entry name" value="RVT_2"/>
</dbReference>
<evidence type="ECO:0000259" key="2">
    <source>
        <dbReference type="PROSITE" id="PS50994"/>
    </source>
</evidence>
<dbReference type="SUPFAM" id="SSF53098">
    <property type="entry name" value="Ribonuclease H-like"/>
    <property type="match status" value="1"/>
</dbReference>
<dbReference type="PANTHER" id="PTHR11439">
    <property type="entry name" value="GAG-POL-RELATED RETROTRANSPOSON"/>
    <property type="match status" value="1"/>
</dbReference>
<dbReference type="Pfam" id="PF07727">
    <property type="entry name" value="RVT_2"/>
    <property type="match status" value="1"/>
</dbReference>
<protein>
    <recommendedName>
        <fullName evidence="2">Integrase catalytic domain-containing protein</fullName>
    </recommendedName>
</protein>
<gene>
    <name evidence="3" type="ORF">OSB04_027913</name>
</gene>
<comment type="caution">
    <text evidence="3">The sequence shown here is derived from an EMBL/GenBank/DDBJ whole genome shotgun (WGS) entry which is preliminary data.</text>
</comment>
<feature type="compositionally biased region" description="Basic residues" evidence="1">
    <location>
        <begin position="1205"/>
        <end position="1214"/>
    </location>
</feature>
<feature type="compositionally biased region" description="Low complexity" evidence="1">
    <location>
        <begin position="1225"/>
        <end position="1237"/>
    </location>
</feature>
<feature type="region of interest" description="Disordered" evidence="1">
    <location>
        <begin position="1062"/>
        <end position="1237"/>
    </location>
</feature>
<feature type="compositionally biased region" description="Pro residues" evidence="1">
    <location>
        <begin position="1095"/>
        <end position="1114"/>
    </location>
</feature>
<name>A0AA38SY88_9ASTR</name>